<evidence type="ECO:0000313" key="1">
    <source>
        <dbReference type="EMBL" id="MFC7011585.1"/>
    </source>
</evidence>
<protein>
    <recommendedName>
        <fullName evidence="3">Transposase</fullName>
    </recommendedName>
</protein>
<proteinExistence type="predicted"/>
<organism evidence="1 2">
    <name type="scientific">Streptomyces viridiviolaceus</name>
    <dbReference type="NCBI Taxonomy" id="68282"/>
    <lineage>
        <taxon>Bacteria</taxon>
        <taxon>Bacillati</taxon>
        <taxon>Actinomycetota</taxon>
        <taxon>Actinomycetes</taxon>
        <taxon>Kitasatosporales</taxon>
        <taxon>Streptomycetaceae</taxon>
        <taxon>Streptomyces</taxon>
    </lineage>
</organism>
<dbReference type="RefSeq" id="WP_229881641.1">
    <property type="nucleotide sequence ID" value="NZ_BMWA01000036.1"/>
</dbReference>
<reference evidence="2" key="1">
    <citation type="journal article" date="2019" name="Int. J. Syst. Evol. Microbiol.">
        <title>The Global Catalogue of Microorganisms (GCM) 10K type strain sequencing project: providing services to taxonomists for standard genome sequencing and annotation.</title>
        <authorList>
            <consortium name="The Broad Institute Genomics Platform"/>
            <consortium name="The Broad Institute Genome Sequencing Center for Infectious Disease"/>
            <person name="Wu L."/>
            <person name="Ma J."/>
        </authorList>
    </citation>
    <scope>NUCLEOTIDE SEQUENCE [LARGE SCALE GENOMIC DNA]</scope>
    <source>
        <strain evidence="2">JCM 4855</strain>
    </source>
</reference>
<keyword evidence="2" id="KW-1185">Reference proteome</keyword>
<sequence>METKALRSCWHWRNHQPRHDGGNARADAEVLLNAAGRQILAGLCGIEEDVLARAWIRDARS</sequence>
<accession>A0ABW2DYH7</accession>
<dbReference type="Proteomes" id="UP001596409">
    <property type="component" value="Unassembled WGS sequence"/>
</dbReference>
<gene>
    <name evidence="1" type="ORF">ACFQMH_07615</name>
</gene>
<evidence type="ECO:0000313" key="2">
    <source>
        <dbReference type="Proteomes" id="UP001596409"/>
    </source>
</evidence>
<evidence type="ECO:0008006" key="3">
    <source>
        <dbReference type="Google" id="ProtNLM"/>
    </source>
</evidence>
<dbReference type="EMBL" id="JBHSYM010000016">
    <property type="protein sequence ID" value="MFC7011585.1"/>
    <property type="molecule type" value="Genomic_DNA"/>
</dbReference>
<name>A0ABW2DYH7_9ACTN</name>
<comment type="caution">
    <text evidence="1">The sequence shown here is derived from an EMBL/GenBank/DDBJ whole genome shotgun (WGS) entry which is preliminary data.</text>
</comment>